<dbReference type="InParanoid" id="E3MJK1"/>
<keyword evidence="3" id="KW-1185">Reference proteome</keyword>
<dbReference type="EMBL" id="DS268450">
    <property type="protein sequence ID" value="EFP03640.1"/>
    <property type="molecule type" value="Genomic_DNA"/>
</dbReference>
<proteinExistence type="predicted"/>
<accession>E3MJK1</accession>
<gene>
    <name evidence="2" type="ORF">CRE_19149</name>
</gene>
<evidence type="ECO:0000313" key="2">
    <source>
        <dbReference type="EMBL" id="EFP03640.1"/>
    </source>
</evidence>
<reference evidence="2" key="1">
    <citation type="submission" date="2007-07" db="EMBL/GenBank/DDBJ databases">
        <title>PCAP assembly of the Caenorhabditis remanei genome.</title>
        <authorList>
            <consortium name="The Caenorhabditis remanei Sequencing Consortium"/>
            <person name="Wilson R.K."/>
        </authorList>
    </citation>
    <scope>NUCLEOTIDE SEQUENCE [LARGE SCALE GENOMIC DNA]</scope>
    <source>
        <strain evidence="2">PB4641</strain>
    </source>
</reference>
<evidence type="ECO:0000256" key="1">
    <source>
        <dbReference type="SAM" id="MobiDB-lite"/>
    </source>
</evidence>
<dbReference type="OrthoDB" id="5789810at2759"/>
<protein>
    <submittedName>
        <fullName evidence="2">Uncharacterized protein</fullName>
    </submittedName>
</protein>
<sequence length="121" mass="14084">MPSESKVERVLTVQEIEDLKGKTRCLYKLFKNPRMMLAELKPTLVQLLESIRVSKKSLKDEDQLYRPPGEKVNTIHPKHGISRSTRSKRKGNLSKGLSNAKKQEVSQFAREEKDRFDRHHT</sequence>
<dbReference type="AlphaFoldDB" id="E3MJK1"/>
<feature type="region of interest" description="Disordered" evidence="1">
    <location>
        <begin position="58"/>
        <end position="121"/>
    </location>
</feature>
<dbReference type="HOGENOM" id="CLU_2040247_0_0_1"/>
<feature type="compositionally biased region" description="Basic residues" evidence="1">
    <location>
        <begin position="76"/>
        <end position="92"/>
    </location>
</feature>
<name>E3MJK1_CAERE</name>
<organism evidence="3">
    <name type="scientific">Caenorhabditis remanei</name>
    <name type="common">Caenorhabditis vulgaris</name>
    <dbReference type="NCBI Taxonomy" id="31234"/>
    <lineage>
        <taxon>Eukaryota</taxon>
        <taxon>Metazoa</taxon>
        <taxon>Ecdysozoa</taxon>
        <taxon>Nematoda</taxon>
        <taxon>Chromadorea</taxon>
        <taxon>Rhabditida</taxon>
        <taxon>Rhabditina</taxon>
        <taxon>Rhabditomorpha</taxon>
        <taxon>Rhabditoidea</taxon>
        <taxon>Rhabditidae</taxon>
        <taxon>Peloderinae</taxon>
        <taxon>Caenorhabditis</taxon>
    </lineage>
</organism>
<dbReference type="Proteomes" id="UP000008281">
    <property type="component" value="Unassembled WGS sequence"/>
</dbReference>
<evidence type="ECO:0000313" key="3">
    <source>
        <dbReference type="Proteomes" id="UP000008281"/>
    </source>
</evidence>
<feature type="compositionally biased region" description="Basic and acidic residues" evidence="1">
    <location>
        <begin position="101"/>
        <end position="121"/>
    </location>
</feature>